<dbReference type="EMBL" id="JAYKXP010000002">
    <property type="protein sequence ID" value="KAK7061063.1"/>
    <property type="molecule type" value="Genomic_DNA"/>
</dbReference>
<dbReference type="Proteomes" id="UP001383192">
    <property type="component" value="Unassembled WGS sequence"/>
</dbReference>
<protein>
    <submittedName>
        <fullName evidence="1">Uncharacterized protein</fullName>
    </submittedName>
</protein>
<gene>
    <name evidence="1" type="ORF">VNI00_000798</name>
</gene>
<name>A0AAW0EC04_9AGAR</name>
<keyword evidence="2" id="KW-1185">Reference proteome</keyword>
<reference evidence="1 2" key="1">
    <citation type="submission" date="2024-01" db="EMBL/GenBank/DDBJ databases">
        <title>A draft genome for a cacao thread blight-causing isolate of Paramarasmius palmivorus.</title>
        <authorList>
            <person name="Baruah I.K."/>
            <person name="Bukari Y."/>
            <person name="Amoako-Attah I."/>
            <person name="Meinhardt L.W."/>
            <person name="Bailey B.A."/>
            <person name="Cohen S.P."/>
        </authorList>
    </citation>
    <scope>NUCLEOTIDE SEQUENCE [LARGE SCALE GENOMIC DNA]</scope>
    <source>
        <strain evidence="1 2">GH-12</strain>
    </source>
</reference>
<accession>A0AAW0EC04</accession>
<dbReference type="AlphaFoldDB" id="A0AAW0EC04"/>
<dbReference type="Gene3D" id="3.40.50.150">
    <property type="entry name" value="Vaccinia Virus protein VP39"/>
    <property type="match status" value="1"/>
</dbReference>
<dbReference type="InterPro" id="IPR029063">
    <property type="entry name" value="SAM-dependent_MTases_sf"/>
</dbReference>
<organism evidence="1 2">
    <name type="scientific">Paramarasmius palmivorus</name>
    <dbReference type="NCBI Taxonomy" id="297713"/>
    <lineage>
        <taxon>Eukaryota</taxon>
        <taxon>Fungi</taxon>
        <taxon>Dikarya</taxon>
        <taxon>Basidiomycota</taxon>
        <taxon>Agaricomycotina</taxon>
        <taxon>Agaricomycetes</taxon>
        <taxon>Agaricomycetidae</taxon>
        <taxon>Agaricales</taxon>
        <taxon>Marasmiineae</taxon>
        <taxon>Marasmiaceae</taxon>
        <taxon>Paramarasmius</taxon>
    </lineage>
</organism>
<proteinExistence type="predicted"/>
<evidence type="ECO:0000313" key="2">
    <source>
        <dbReference type="Proteomes" id="UP001383192"/>
    </source>
</evidence>
<sequence>MRTVHESSSDHESDPEEIFNSSLQTLYDYQPITLSSPNSLFTYISPRNESITVQTPDTLPSNWSLHASSIWKASQYIADHLDDLDLPDQPRKTPFRLLELGAGAGLPGILNRKDTPAHLRDG</sequence>
<comment type="caution">
    <text evidence="1">The sequence shown here is derived from an EMBL/GenBank/DDBJ whole genome shotgun (WGS) entry which is preliminary data.</text>
</comment>
<evidence type="ECO:0000313" key="1">
    <source>
        <dbReference type="EMBL" id="KAK7061063.1"/>
    </source>
</evidence>